<dbReference type="EMBL" id="CP075587">
    <property type="protein sequence ID" value="QYF48605.1"/>
    <property type="molecule type" value="Genomic_DNA"/>
</dbReference>
<sequence length="88" mass="9640">MGLFAGALAITQQAIVNICCGASCLDSFIKYVLTKEQLVAKIPSFLEDMHETVGLENHNYIPLPSADYQITVFINMALSTSKCTKKNI</sequence>
<dbReference type="Proteomes" id="UP000826014">
    <property type="component" value="Chromosome"/>
</dbReference>
<evidence type="ECO:0000313" key="1">
    <source>
        <dbReference type="EMBL" id="QYF48605.1"/>
    </source>
</evidence>
<protein>
    <submittedName>
        <fullName evidence="1">Uncharacterized protein</fullName>
    </submittedName>
</protein>
<gene>
    <name evidence="1" type="ORF">RHABOEDO_000793</name>
</gene>
<keyword evidence="2" id="KW-1185">Reference proteome</keyword>
<reference evidence="1 2" key="1">
    <citation type="journal article" date="2022" name="bioRxiv">
        <title>Ecology and evolution of chlamydial symbionts of arthropods.</title>
        <authorList>
            <person name="Halter T."/>
            <person name="Koestlbacher S."/>
            <person name="Collingro A."/>
            <person name="Sixt B.S."/>
            <person name="Toenshoff E.R."/>
            <person name="Hendrickx F."/>
            <person name="Kostanjsek R."/>
            <person name="Horn M."/>
        </authorList>
    </citation>
    <scope>NUCLEOTIDE SEQUENCE [LARGE SCALE GENOMIC DNA]</scope>
    <source>
        <strain evidence="1">W744xW776</strain>
    </source>
</reference>
<accession>A0ABX8V583</accession>
<organism evidence="1 2">
    <name type="scientific">Candidatus Rhabdochlamydia oedothoracis</name>
    <dbReference type="NCBI Taxonomy" id="2720720"/>
    <lineage>
        <taxon>Bacteria</taxon>
        <taxon>Pseudomonadati</taxon>
        <taxon>Chlamydiota</taxon>
        <taxon>Chlamydiia</taxon>
        <taxon>Parachlamydiales</taxon>
        <taxon>Candidatus Rhabdochlamydiaceae</taxon>
        <taxon>Candidatus Rhabdochlamydia</taxon>
    </lineage>
</organism>
<evidence type="ECO:0000313" key="2">
    <source>
        <dbReference type="Proteomes" id="UP000826014"/>
    </source>
</evidence>
<proteinExistence type="predicted"/>
<name>A0ABX8V583_9BACT</name>